<accession>A0ABN7ALJ7</accession>
<feature type="signal peptide" evidence="2">
    <location>
        <begin position="1"/>
        <end position="17"/>
    </location>
</feature>
<dbReference type="Proteomes" id="UP001307889">
    <property type="component" value="Chromosome 4"/>
</dbReference>
<evidence type="ECO:0000256" key="1">
    <source>
        <dbReference type="SAM" id="MobiDB-lite"/>
    </source>
</evidence>
<protein>
    <submittedName>
        <fullName evidence="3">Uncharacterized protein</fullName>
    </submittedName>
</protein>
<organism evidence="3 4">
    <name type="scientific">Nesidiocoris tenuis</name>
    <dbReference type="NCBI Taxonomy" id="355587"/>
    <lineage>
        <taxon>Eukaryota</taxon>
        <taxon>Metazoa</taxon>
        <taxon>Ecdysozoa</taxon>
        <taxon>Arthropoda</taxon>
        <taxon>Hexapoda</taxon>
        <taxon>Insecta</taxon>
        <taxon>Pterygota</taxon>
        <taxon>Neoptera</taxon>
        <taxon>Paraneoptera</taxon>
        <taxon>Hemiptera</taxon>
        <taxon>Heteroptera</taxon>
        <taxon>Panheteroptera</taxon>
        <taxon>Cimicomorpha</taxon>
        <taxon>Miridae</taxon>
        <taxon>Dicyphina</taxon>
        <taxon>Nesidiocoris</taxon>
    </lineage>
</organism>
<evidence type="ECO:0000313" key="4">
    <source>
        <dbReference type="Proteomes" id="UP001307889"/>
    </source>
</evidence>
<feature type="region of interest" description="Disordered" evidence="1">
    <location>
        <begin position="40"/>
        <end position="82"/>
    </location>
</feature>
<name>A0ABN7ALJ7_9HEMI</name>
<reference evidence="3 4" key="1">
    <citation type="submission" date="2023-09" db="EMBL/GenBank/DDBJ databases">
        <title>Nesidiocoris tenuis whole genome shotgun sequence.</title>
        <authorList>
            <person name="Shibata T."/>
            <person name="Shimoda M."/>
            <person name="Kobayashi T."/>
            <person name="Uehara T."/>
        </authorList>
    </citation>
    <scope>NUCLEOTIDE SEQUENCE [LARGE SCALE GENOMIC DNA]</scope>
    <source>
        <strain evidence="3 4">Japan</strain>
    </source>
</reference>
<evidence type="ECO:0000313" key="3">
    <source>
        <dbReference type="EMBL" id="BES93103.1"/>
    </source>
</evidence>
<gene>
    <name evidence="3" type="ORF">NTJ_05912</name>
</gene>
<keyword evidence="2" id="KW-0732">Signal</keyword>
<sequence length="115" mass="12381">MVRQIAMVILMGTMALAYESVISHATVTRPNQGYSYGVEHGNRFRPAAPRSPGIPSRSAFSAPDGEMATAESRSDSVSHTSINKLEGGSWSHVAVKIGHLHDEPTSYASFNLYSS</sequence>
<evidence type="ECO:0000256" key="2">
    <source>
        <dbReference type="SAM" id="SignalP"/>
    </source>
</evidence>
<dbReference type="EMBL" id="AP028912">
    <property type="protein sequence ID" value="BES93103.1"/>
    <property type="molecule type" value="Genomic_DNA"/>
</dbReference>
<proteinExistence type="predicted"/>
<feature type="chain" id="PRO_5046766796" evidence="2">
    <location>
        <begin position="18"/>
        <end position="115"/>
    </location>
</feature>
<keyword evidence="4" id="KW-1185">Reference proteome</keyword>